<evidence type="ECO:0000313" key="5">
    <source>
        <dbReference type="Proteomes" id="UP001054820"/>
    </source>
</evidence>
<dbReference type="InterPro" id="IPR052020">
    <property type="entry name" value="Cyclic_di-GMP/3'3'-cGAMP_PDE"/>
</dbReference>
<dbReference type="Pfam" id="PF00072">
    <property type="entry name" value="Response_reg"/>
    <property type="match status" value="1"/>
</dbReference>
<gene>
    <name evidence="4" type="ORF">THMIRHAM_02930</name>
</gene>
<accession>A0ABM7MB53</accession>
<evidence type="ECO:0000313" key="4">
    <source>
        <dbReference type="EMBL" id="BCN92508.1"/>
    </source>
</evidence>
<name>A0ABM7MB53_9GAMM</name>
<keyword evidence="5" id="KW-1185">Reference proteome</keyword>
<dbReference type="SUPFAM" id="SSF52172">
    <property type="entry name" value="CheY-like"/>
    <property type="match status" value="1"/>
</dbReference>
<dbReference type="PROSITE" id="PS50110">
    <property type="entry name" value="RESPONSE_REGULATORY"/>
    <property type="match status" value="1"/>
</dbReference>
<dbReference type="InterPro" id="IPR011006">
    <property type="entry name" value="CheY-like_superfamily"/>
</dbReference>
<dbReference type="PANTHER" id="PTHR45228">
    <property type="entry name" value="CYCLIC DI-GMP PHOSPHODIESTERASE TM_0186-RELATED"/>
    <property type="match status" value="1"/>
</dbReference>
<proteinExistence type="predicted"/>
<feature type="domain" description="Response regulatory" evidence="2">
    <location>
        <begin position="10"/>
        <end position="129"/>
    </location>
</feature>
<sequence>MNNPNVKRKTILCVDDTPANLSLLNESLKNHYKLKLVNSGKKAISLLERSADENLIDLILLDVMMPEMDGYEVCKMVKSHPSWCHIPIIFITAKSSPEDEQRALREGGSDFIPKPINPDVLLSRIRTHLELSEYHKKLREDNANLEQMLNARLSDIYQLQQATLTVMISLAEFRDEETGNHIKRTQTYIQLLAEATNNSYPDLGLDENYINLIVQAAPLHDVGKITTPDHILLKPGKLTADEFEIMKQHAQKGADILRAAANEMGSYGGFLEVAQEIAISHHEKWDGNGYPKGLAGENIPISGRLMAVVDVYDALRSTRPYKKAFSHQEAMEIIIQGANKHFDARLVQCFQSIEQQVSEIAEQLKD</sequence>
<evidence type="ECO:0000259" key="3">
    <source>
        <dbReference type="PROSITE" id="PS51832"/>
    </source>
</evidence>
<dbReference type="PROSITE" id="PS51832">
    <property type="entry name" value="HD_GYP"/>
    <property type="match status" value="1"/>
</dbReference>
<dbReference type="RefSeq" id="WP_237262207.1">
    <property type="nucleotide sequence ID" value="NZ_AP024202.1"/>
</dbReference>
<dbReference type="Pfam" id="PF13487">
    <property type="entry name" value="HD_5"/>
    <property type="match status" value="1"/>
</dbReference>
<dbReference type="EMBL" id="AP024202">
    <property type="protein sequence ID" value="BCN92508.1"/>
    <property type="molecule type" value="Genomic_DNA"/>
</dbReference>
<dbReference type="InterPro" id="IPR037522">
    <property type="entry name" value="HD_GYP_dom"/>
</dbReference>
<feature type="domain" description="HD-GYP" evidence="3">
    <location>
        <begin position="156"/>
        <end position="366"/>
    </location>
</feature>
<dbReference type="SUPFAM" id="SSF109604">
    <property type="entry name" value="HD-domain/PDEase-like"/>
    <property type="match status" value="1"/>
</dbReference>
<protein>
    <submittedName>
        <fullName evidence="4">Two-component system response regulator</fullName>
    </submittedName>
</protein>
<dbReference type="InterPro" id="IPR001789">
    <property type="entry name" value="Sig_transdc_resp-reg_receiver"/>
</dbReference>
<feature type="modified residue" description="4-aspartylphosphate" evidence="1">
    <location>
        <position position="62"/>
    </location>
</feature>
<dbReference type="Gene3D" id="1.10.3210.10">
    <property type="entry name" value="Hypothetical protein af1432"/>
    <property type="match status" value="1"/>
</dbReference>
<dbReference type="Proteomes" id="UP001054820">
    <property type="component" value="Chromosome"/>
</dbReference>
<dbReference type="Gene3D" id="3.40.50.2300">
    <property type="match status" value="1"/>
</dbReference>
<evidence type="ECO:0000256" key="1">
    <source>
        <dbReference type="PROSITE-ProRule" id="PRU00169"/>
    </source>
</evidence>
<dbReference type="SMART" id="SM00471">
    <property type="entry name" value="HDc"/>
    <property type="match status" value="1"/>
</dbReference>
<dbReference type="CDD" id="cd00077">
    <property type="entry name" value="HDc"/>
    <property type="match status" value="1"/>
</dbReference>
<organism evidence="4 5">
    <name type="scientific">Thiomicrorhabdus immobilis</name>
    <dbReference type="NCBI Taxonomy" id="2791037"/>
    <lineage>
        <taxon>Bacteria</taxon>
        <taxon>Pseudomonadati</taxon>
        <taxon>Pseudomonadota</taxon>
        <taxon>Gammaproteobacteria</taxon>
        <taxon>Thiotrichales</taxon>
        <taxon>Piscirickettsiaceae</taxon>
        <taxon>Thiomicrorhabdus</taxon>
    </lineage>
</organism>
<evidence type="ECO:0000259" key="2">
    <source>
        <dbReference type="PROSITE" id="PS50110"/>
    </source>
</evidence>
<dbReference type="PANTHER" id="PTHR45228:SF5">
    <property type="entry name" value="CYCLIC DI-GMP PHOSPHODIESTERASE VC_1348-RELATED"/>
    <property type="match status" value="1"/>
</dbReference>
<dbReference type="SMART" id="SM00448">
    <property type="entry name" value="REC"/>
    <property type="match status" value="1"/>
</dbReference>
<keyword evidence="1" id="KW-0597">Phosphoprotein</keyword>
<reference evidence="4" key="1">
    <citation type="journal article" date="2022" name="Arch. Microbiol.">
        <title>Thiomicrorhabdus immobilis sp. nov., a mesophilic sulfur-oxidizing bacterium isolated from sediment of a brackish lake in northern Japan.</title>
        <authorList>
            <person name="Kojima H."/>
            <person name="Mochizuki J."/>
            <person name="Kanda M."/>
            <person name="Watanabe T."/>
            <person name="Fukui M."/>
        </authorList>
    </citation>
    <scope>NUCLEOTIDE SEQUENCE</scope>
    <source>
        <strain evidence="4">Am19</strain>
    </source>
</reference>
<dbReference type="InterPro" id="IPR003607">
    <property type="entry name" value="HD/PDEase_dom"/>
</dbReference>